<dbReference type="PANTHER" id="PTHR35369:SF2">
    <property type="entry name" value="BLR3025 PROTEIN"/>
    <property type="match status" value="1"/>
</dbReference>
<dbReference type="InterPro" id="IPR001126">
    <property type="entry name" value="UmuC"/>
</dbReference>
<dbReference type="Proteomes" id="UP000714380">
    <property type="component" value="Unassembled WGS sequence"/>
</dbReference>
<evidence type="ECO:0000259" key="3">
    <source>
        <dbReference type="Pfam" id="PF00817"/>
    </source>
</evidence>
<dbReference type="PANTHER" id="PTHR35369">
    <property type="entry name" value="BLR3025 PROTEIN-RELATED"/>
    <property type="match status" value="1"/>
</dbReference>
<reference evidence="4 5" key="1">
    <citation type="submission" date="2020-12" db="EMBL/GenBank/DDBJ databases">
        <title>Novel Thalassolituus-related marine hydrocarbonoclastic bacteria mediated algae-derived hydrocarbons mineralization in twilight zone of the northern South China Sea.</title>
        <authorList>
            <person name="Dong C."/>
        </authorList>
    </citation>
    <scope>NUCLEOTIDE SEQUENCE [LARGE SCALE GENOMIC DNA]</scope>
    <source>
        <strain evidence="4 5">IMCC1826</strain>
    </source>
</reference>
<dbReference type="RefSeq" id="WP_225673694.1">
    <property type="nucleotide sequence ID" value="NZ_JAEDAH010000042.1"/>
</dbReference>
<keyword evidence="2" id="KW-0227">DNA damage</keyword>
<feature type="domain" description="UmuC" evidence="3">
    <location>
        <begin position="18"/>
        <end position="152"/>
    </location>
</feature>
<accession>A0ABS7ZPB5</accession>
<dbReference type="InterPro" id="IPR050356">
    <property type="entry name" value="SulA_CellDiv_inhibitor"/>
</dbReference>
<evidence type="ECO:0000256" key="2">
    <source>
        <dbReference type="ARBA" id="ARBA00022763"/>
    </source>
</evidence>
<dbReference type="InterPro" id="IPR043502">
    <property type="entry name" value="DNA/RNA_pol_sf"/>
</dbReference>
<organism evidence="4 5">
    <name type="scientific">Thalassolituus marinus</name>
    <dbReference type="NCBI Taxonomy" id="671053"/>
    <lineage>
        <taxon>Bacteria</taxon>
        <taxon>Pseudomonadati</taxon>
        <taxon>Pseudomonadota</taxon>
        <taxon>Gammaproteobacteria</taxon>
        <taxon>Oceanospirillales</taxon>
        <taxon>Oceanospirillaceae</taxon>
        <taxon>Thalassolituus</taxon>
    </lineage>
</organism>
<dbReference type="InterPro" id="IPR043128">
    <property type="entry name" value="Rev_trsase/Diguanyl_cyclase"/>
</dbReference>
<protein>
    <submittedName>
        <fullName evidence="4">DNA polymerase Y family protein</fullName>
    </submittedName>
</protein>
<comment type="similarity">
    <text evidence="1">Belongs to the DNA polymerase type-Y family.</text>
</comment>
<keyword evidence="5" id="KW-1185">Reference proteome</keyword>
<evidence type="ECO:0000313" key="4">
    <source>
        <dbReference type="EMBL" id="MCA6063566.1"/>
    </source>
</evidence>
<dbReference type="SUPFAM" id="SSF56672">
    <property type="entry name" value="DNA/RNA polymerases"/>
    <property type="match status" value="1"/>
</dbReference>
<evidence type="ECO:0000256" key="1">
    <source>
        <dbReference type="ARBA" id="ARBA00010945"/>
    </source>
</evidence>
<dbReference type="EMBL" id="JAEDAH010000042">
    <property type="protein sequence ID" value="MCA6063566.1"/>
    <property type="molecule type" value="Genomic_DNA"/>
</dbReference>
<gene>
    <name evidence="4" type="ORF">I9W95_08085</name>
</gene>
<sequence>MRWLYLLFPDLYLHNLIQQHPQSAEQPLAIVAASGQTHIQQCNDSARQHGVRKDMPLATALCLSPGLQVVRSDPGLEQQLLDSRALWATQFSAQVACDSGHDGRHGLWLEAATMLRLFGGADRYLQQLQQSIQQQQWICYSGSGDTPLAARLRAHLQLPARSGMDDLQALTLAQLQQGQILAQDECMALQRLGLDTLADILRLPFSGLATRFGKGLTQSLQRLLGHEAHPLPAFEVPAVFEQGVQFIHEVSHANGLLFPLQRLLQRLALYLQRQQSSCRELLLILQHRELNNSEWHIRFAHSEYRQPELLFLVRHFLEKQLLPSPVQQLILRVDQFQPRQTTQHSLLMDNAQRSTDSQQLLNRLGIRLQPQQLLRLNYQPDPRPEAALQLATALSDTSSTTHALRPDQGERPLWLLVHPIPCSPPETVLAGPERISSGWWDNSDVRRNYYLVEQQGQRLWVFYAPDGWFIHGVFS</sequence>
<comment type="caution">
    <text evidence="4">The sequence shown here is derived from an EMBL/GenBank/DDBJ whole genome shotgun (WGS) entry which is preliminary data.</text>
</comment>
<dbReference type="Pfam" id="PF00817">
    <property type="entry name" value="IMS"/>
    <property type="match status" value="1"/>
</dbReference>
<name>A0ABS7ZPB5_9GAMM</name>
<proteinExistence type="inferred from homology"/>
<dbReference type="CDD" id="cd03468">
    <property type="entry name" value="PolY_like"/>
    <property type="match status" value="1"/>
</dbReference>
<evidence type="ECO:0000313" key="5">
    <source>
        <dbReference type="Proteomes" id="UP000714380"/>
    </source>
</evidence>
<dbReference type="Gene3D" id="3.40.1170.60">
    <property type="match status" value="1"/>
</dbReference>
<dbReference type="Gene3D" id="3.30.70.270">
    <property type="match status" value="1"/>
</dbReference>